<feature type="signal peptide" evidence="1">
    <location>
        <begin position="1"/>
        <end position="19"/>
    </location>
</feature>
<feature type="chain" id="PRO_5015095149" description="Secreted protein" evidence="1">
    <location>
        <begin position="20"/>
        <end position="79"/>
    </location>
</feature>
<evidence type="ECO:0008006" key="5">
    <source>
        <dbReference type="Google" id="ProtNLM"/>
    </source>
</evidence>
<dbReference type="EMBL" id="GL385400">
    <property type="protein sequence ID" value="EJT71218.1"/>
    <property type="molecule type" value="Genomic_DNA"/>
</dbReference>
<dbReference type="EnsemblFungi" id="EJT71218">
    <property type="protein sequence ID" value="EJT71218"/>
    <property type="gene ID" value="GGTG_10478"/>
</dbReference>
<dbReference type="HOGENOM" id="CLU_2606183_0_0_1"/>
<dbReference type="VEuPathDB" id="FungiDB:GGTG_10478"/>
<evidence type="ECO:0000313" key="4">
    <source>
        <dbReference type="Proteomes" id="UP000006039"/>
    </source>
</evidence>
<evidence type="ECO:0000313" key="3">
    <source>
        <dbReference type="EnsemblFungi" id="EJT71218"/>
    </source>
</evidence>
<keyword evidence="1" id="KW-0732">Signal</keyword>
<protein>
    <recommendedName>
        <fullName evidence="5">Secreted protein</fullName>
    </recommendedName>
</protein>
<name>J3PAF2_GAET3</name>
<dbReference type="Proteomes" id="UP000006039">
    <property type="component" value="Unassembled WGS sequence"/>
</dbReference>
<reference evidence="3" key="5">
    <citation type="submission" date="2018-04" db="UniProtKB">
        <authorList>
            <consortium name="EnsemblFungi"/>
        </authorList>
    </citation>
    <scope>IDENTIFICATION</scope>
    <source>
        <strain evidence="3">R3-111a-1</strain>
    </source>
</reference>
<sequence length="79" mass="8676">MHLLGCHFSTLLFPLAAQARGLTRKKEGAALQHVCTPYSPLLMMLSGQGVPRPLQALHQQMSDRRQSAFLLSPLHAATQ</sequence>
<dbReference type="RefSeq" id="XP_009226615.1">
    <property type="nucleotide sequence ID" value="XM_009228351.1"/>
</dbReference>
<proteinExistence type="predicted"/>
<reference evidence="3" key="4">
    <citation type="journal article" date="2015" name="G3 (Bethesda)">
        <title>Genome sequences of three phytopathogenic species of the Magnaporthaceae family of fungi.</title>
        <authorList>
            <person name="Okagaki L.H."/>
            <person name="Nunes C.C."/>
            <person name="Sailsbery J."/>
            <person name="Clay B."/>
            <person name="Brown D."/>
            <person name="John T."/>
            <person name="Oh Y."/>
            <person name="Young N."/>
            <person name="Fitzgerald M."/>
            <person name="Haas B.J."/>
            <person name="Zeng Q."/>
            <person name="Young S."/>
            <person name="Adiconis X."/>
            <person name="Fan L."/>
            <person name="Levin J.Z."/>
            <person name="Mitchell T.K."/>
            <person name="Okubara P.A."/>
            <person name="Farman M.L."/>
            <person name="Kohn L.M."/>
            <person name="Birren B."/>
            <person name="Ma L.-J."/>
            <person name="Dean R.A."/>
        </authorList>
    </citation>
    <scope>NUCLEOTIDE SEQUENCE</scope>
    <source>
        <strain evidence="3">R3-111a-1</strain>
    </source>
</reference>
<reference evidence="4" key="1">
    <citation type="submission" date="2010-07" db="EMBL/GenBank/DDBJ databases">
        <title>The genome sequence of Gaeumannomyces graminis var. tritici strain R3-111a-1.</title>
        <authorList>
            <consortium name="The Broad Institute Genome Sequencing Platform"/>
            <person name="Ma L.-J."/>
            <person name="Dead R."/>
            <person name="Young S."/>
            <person name="Zeng Q."/>
            <person name="Koehrsen M."/>
            <person name="Alvarado L."/>
            <person name="Berlin A."/>
            <person name="Chapman S.B."/>
            <person name="Chen Z."/>
            <person name="Freedman E."/>
            <person name="Gellesch M."/>
            <person name="Goldberg J."/>
            <person name="Griggs A."/>
            <person name="Gujja S."/>
            <person name="Heilman E.R."/>
            <person name="Heiman D."/>
            <person name="Hepburn T."/>
            <person name="Howarth C."/>
            <person name="Jen D."/>
            <person name="Larson L."/>
            <person name="Mehta T."/>
            <person name="Neiman D."/>
            <person name="Pearson M."/>
            <person name="Roberts A."/>
            <person name="Saif S."/>
            <person name="Shea T."/>
            <person name="Shenoy N."/>
            <person name="Sisk P."/>
            <person name="Stolte C."/>
            <person name="Sykes S."/>
            <person name="Walk T."/>
            <person name="White J."/>
            <person name="Yandava C."/>
            <person name="Haas B."/>
            <person name="Nusbaum C."/>
            <person name="Birren B."/>
        </authorList>
    </citation>
    <scope>NUCLEOTIDE SEQUENCE [LARGE SCALE GENOMIC DNA]</scope>
    <source>
        <strain evidence="4">R3-111a-1</strain>
    </source>
</reference>
<reference evidence="2" key="3">
    <citation type="submission" date="2010-09" db="EMBL/GenBank/DDBJ databases">
        <title>Annotation of Gaeumannomyces graminis var. tritici R3-111a-1.</title>
        <authorList>
            <consortium name="The Broad Institute Genome Sequencing Platform"/>
            <person name="Ma L.-J."/>
            <person name="Dead R."/>
            <person name="Young S.K."/>
            <person name="Zeng Q."/>
            <person name="Gargeya S."/>
            <person name="Fitzgerald M."/>
            <person name="Haas B."/>
            <person name="Abouelleil A."/>
            <person name="Alvarado L."/>
            <person name="Arachchi H.M."/>
            <person name="Berlin A."/>
            <person name="Brown A."/>
            <person name="Chapman S.B."/>
            <person name="Chen Z."/>
            <person name="Dunbar C."/>
            <person name="Freedman E."/>
            <person name="Gearin G."/>
            <person name="Gellesch M."/>
            <person name="Goldberg J."/>
            <person name="Griggs A."/>
            <person name="Gujja S."/>
            <person name="Heiman D."/>
            <person name="Howarth C."/>
            <person name="Larson L."/>
            <person name="Lui A."/>
            <person name="MacDonald P.J.P."/>
            <person name="Mehta T."/>
            <person name="Montmayeur A."/>
            <person name="Murphy C."/>
            <person name="Neiman D."/>
            <person name="Pearson M."/>
            <person name="Priest M."/>
            <person name="Roberts A."/>
            <person name="Saif S."/>
            <person name="Shea T."/>
            <person name="Shenoy N."/>
            <person name="Sisk P."/>
            <person name="Stolte C."/>
            <person name="Sykes S."/>
            <person name="Yandava C."/>
            <person name="Wortman J."/>
            <person name="Nusbaum C."/>
            <person name="Birren B."/>
        </authorList>
    </citation>
    <scope>NUCLEOTIDE SEQUENCE</scope>
    <source>
        <strain evidence="2">R3-111a-1</strain>
    </source>
</reference>
<dbReference type="GeneID" id="20350936"/>
<gene>
    <name evidence="3" type="primary">20350936</name>
    <name evidence="2" type="ORF">GGTG_10478</name>
</gene>
<organism evidence="2">
    <name type="scientific">Gaeumannomyces tritici (strain R3-111a-1)</name>
    <name type="common">Wheat and barley take-all root rot fungus</name>
    <name type="synonym">Gaeumannomyces graminis var. tritici</name>
    <dbReference type="NCBI Taxonomy" id="644352"/>
    <lineage>
        <taxon>Eukaryota</taxon>
        <taxon>Fungi</taxon>
        <taxon>Dikarya</taxon>
        <taxon>Ascomycota</taxon>
        <taxon>Pezizomycotina</taxon>
        <taxon>Sordariomycetes</taxon>
        <taxon>Sordariomycetidae</taxon>
        <taxon>Magnaporthales</taxon>
        <taxon>Magnaporthaceae</taxon>
        <taxon>Gaeumannomyces</taxon>
    </lineage>
</organism>
<accession>J3PAF2</accession>
<keyword evidence="4" id="KW-1185">Reference proteome</keyword>
<evidence type="ECO:0000256" key="1">
    <source>
        <dbReference type="SAM" id="SignalP"/>
    </source>
</evidence>
<reference evidence="2" key="2">
    <citation type="submission" date="2010-07" db="EMBL/GenBank/DDBJ databases">
        <authorList>
            <consortium name="The Broad Institute Genome Sequencing Platform"/>
            <consortium name="Broad Institute Genome Sequencing Center for Infectious Disease"/>
            <person name="Ma L.-J."/>
            <person name="Dead R."/>
            <person name="Young S."/>
            <person name="Zeng Q."/>
            <person name="Koehrsen M."/>
            <person name="Alvarado L."/>
            <person name="Berlin A."/>
            <person name="Chapman S.B."/>
            <person name="Chen Z."/>
            <person name="Freedman E."/>
            <person name="Gellesch M."/>
            <person name="Goldberg J."/>
            <person name="Griggs A."/>
            <person name="Gujja S."/>
            <person name="Heilman E.R."/>
            <person name="Heiman D."/>
            <person name="Hepburn T."/>
            <person name="Howarth C."/>
            <person name="Jen D."/>
            <person name="Larson L."/>
            <person name="Mehta T."/>
            <person name="Neiman D."/>
            <person name="Pearson M."/>
            <person name="Roberts A."/>
            <person name="Saif S."/>
            <person name="Shea T."/>
            <person name="Shenoy N."/>
            <person name="Sisk P."/>
            <person name="Stolte C."/>
            <person name="Sykes S."/>
            <person name="Walk T."/>
            <person name="White J."/>
            <person name="Yandava C."/>
            <person name="Haas B."/>
            <person name="Nusbaum C."/>
            <person name="Birren B."/>
        </authorList>
    </citation>
    <scope>NUCLEOTIDE SEQUENCE</scope>
    <source>
        <strain evidence="2">R3-111a-1</strain>
    </source>
</reference>
<evidence type="ECO:0000313" key="2">
    <source>
        <dbReference type="EMBL" id="EJT71218.1"/>
    </source>
</evidence>
<dbReference type="AlphaFoldDB" id="J3PAF2"/>